<dbReference type="Pfam" id="PF18198">
    <property type="entry name" value="AAA_lid_11"/>
    <property type="match status" value="1"/>
</dbReference>
<evidence type="ECO:0000256" key="6">
    <source>
        <dbReference type="ARBA" id="ARBA00022840"/>
    </source>
</evidence>
<dbReference type="FunFam" id="3.40.50.300:FF:000362">
    <property type="entry name" value="Dynein, axonemal, heavy chain 6"/>
    <property type="match status" value="1"/>
</dbReference>
<evidence type="ECO:0000259" key="16">
    <source>
        <dbReference type="Pfam" id="PF12781"/>
    </source>
</evidence>
<dbReference type="Pfam" id="PF03028">
    <property type="entry name" value="Dynein_heavy"/>
    <property type="match status" value="1"/>
</dbReference>
<dbReference type="InterPro" id="IPR041658">
    <property type="entry name" value="AAA_lid_11"/>
</dbReference>
<evidence type="ECO:0000259" key="17">
    <source>
        <dbReference type="Pfam" id="PF18198"/>
    </source>
</evidence>
<dbReference type="InterPro" id="IPR027417">
    <property type="entry name" value="P-loop_NTPase"/>
</dbReference>
<keyword evidence="6" id="KW-0067">ATP-binding</keyword>
<evidence type="ECO:0000256" key="4">
    <source>
        <dbReference type="ARBA" id="ARBA00022701"/>
    </source>
</evidence>
<dbReference type="GO" id="GO:0005874">
    <property type="term" value="C:microtubule"/>
    <property type="evidence" value="ECO:0007669"/>
    <property type="project" value="UniProtKB-KW"/>
</dbReference>
<feature type="domain" description="Dynein heavy chain ATP-binding dynein motor region" evidence="16">
    <location>
        <begin position="216"/>
        <end position="315"/>
    </location>
</feature>
<dbReference type="FunFam" id="1.10.8.1220:FF:000001">
    <property type="entry name" value="Dynein axonemal heavy chain 5"/>
    <property type="match status" value="1"/>
</dbReference>
<feature type="coiled-coil region" evidence="13">
    <location>
        <begin position="69"/>
        <end position="134"/>
    </location>
</feature>
<keyword evidence="3" id="KW-0963">Cytoplasm</keyword>
<reference evidence="18" key="1">
    <citation type="submission" date="2021-02" db="EMBL/GenBank/DDBJ databases">
        <authorList>
            <person name="Nowell W R."/>
        </authorList>
    </citation>
    <scope>NUCLEOTIDE SEQUENCE</scope>
</reference>
<evidence type="ECO:0000256" key="13">
    <source>
        <dbReference type="SAM" id="Coils"/>
    </source>
</evidence>
<dbReference type="Gene3D" id="1.10.8.720">
    <property type="entry name" value="Region D6 of dynein motor"/>
    <property type="match status" value="1"/>
</dbReference>
<dbReference type="GO" id="GO:0005930">
    <property type="term" value="C:axoneme"/>
    <property type="evidence" value="ECO:0007669"/>
    <property type="project" value="UniProtKB-SubCell"/>
</dbReference>
<keyword evidence="10" id="KW-0505">Motor protein</keyword>
<organism evidence="18 19">
    <name type="scientific">Rotaria magnacalcarata</name>
    <dbReference type="NCBI Taxonomy" id="392030"/>
    <lineage>
        <taxon>Eukaryota</taxon>
        <taxon>Metazoa</taxon>
        <taxon>Spiralia</taxon>
        <taxon>Gnathifera</taxon>
        <taxon>Rotifera</taxon>
        <taxon>Eurotatoria</taxon>
        <taxon>Bdelloidea</taxon>
        <taxon>Philodinida</taxon>
        <taxon>Philodinidae</taxon>
        <taxon>Rotaria</taxon>
    </lineage>
</organism>
<evidence type="ECO:0000259" key="15">
    <source>
        <dbReference type="Pfam" id="PF12777"/>
    </source>
</evidence>
<evidence type="ECO:0000256" key="3">
    <source>
        <dbReference type="ARBA" id="ARBA00022490"/>
    </source>
</evidence>
<comment type="similarity">
    <text evidence="2">Belongs to the dynein heavy chain family.</text>
</comment>
<evidence type="ECO:0000313" key="18">
    <source>
        <dbReference type="EMBL" id="CAF3888663.1"/>
    </source>
</evidence>
<feature type="domain" description="Dynein heavy chain region D6 P-loop" evidence="14">
    <location>
        <begin position="584"/>
        <end position="699"/>
    </location>
</feature>
<dbReference type="GO" id="GO:0005524">
    <property type="term" value="F:ATP binding"/>
    <property type="evidence" value="ECO:0007669"/>
    <property type="project" value="UniProtKB-KW"/>
</dbReference>
<evidence type="ECO:0000256" key="9">
    <source>
        <dbReference type="ARBA" id="ARBA00023069"/>
    </source>
</evidence>
<keyword evidence="12" id="KW-0966">Cell projection</keyword>
<name>A0A8S2L957_9BILA</name>
<feature type="domain" description="Dynein heavy chain coiled coil stalk" evidence="15">
    <location>
        <begin position="3"/>
        <end position="186"/>
    </location>
</feature>
<evidence type="ECO:0000256" key="1">
    <source>
        <dbReference type="ARBA" id="ARBA00004430"/>
    </source>
</evidence>
<dbReference type="FunFam" id="1.10.8.720:FF:000001">
    <property type="entry name" value="dynein heavy chain 7, axonemal"/>
    <property type="match status" value="1"/>
</dbReference>
<dbReference type="InterPro" id="IPR026983">
    <property type="entry name" value="DHC"/>
</dbReference>
<keyword evidence="7" id="KW-0243">Dynein</keyword>
<keyword evidence="8 13" id="KW-0175">Coiled coil</keyword>
<proteinExistence type="inferred from homology"/>
<evidence type="ECO:0000256" key="2">
    <source>
        <dbReference type="ARBA" id="ARBA00008887"/>
    </source>
</evidence>
<keyword evidence="4" id="KW-0493">Microtubule</keyword>
<evidence type="ECO:0000256" key="11">
    <source>
        <dbReference type="ARBA" id="ARBA00023212"/>
    </source>
</evidence>
<dbReference type="InterPro" id="IPR024743">
    <property type="entry name" value="Dynein_HC_stalk"/>
</dbReference>
<evidence type="ECO:0000256" key="7">
    <source>
        <dbReference type="ARBA" id="ARBA00023017"/>
    </source>
</evidence>
<dbReference type="InterPro" id="IPR004273">
    <property type="entry name" value="Dynein_heavy_D6_P-loop"/>
</dbReference>
<comment type="subcellular location">
    <subcellularLocation>
        <location evidence="1">Cytoplasm</location>
        <location evidence="1">Cytoskeleton</location>
        <location evidence="1">Cilium axoneme</location>
    </subcellularLocation>
</comment>
<dbReference type="Gene3D" id="1.20.920.20">
    <property type="match status" value="1"/>
</dbReference>
<dbReference type="Gene3D" id="3.40.50.300">
    <property type="entry name" value="P-loop containing nucleotide triphosphate hydrolases"/>
    <property type="match status" value="2"/>
</dbReference>
<evidence type="ECO:0000259" key="14">
    <source>
        <dbReference type="Pfam" id="PF03028"/>
    </source>
</evidence>
<keyword evidence="9" id="KW-0969">Cilium</keyword>
<keyword evidence="11" id="KW-0206">Cytoskeleton</keyword>
<dbReference type="InterPro" id="IPR042219">
    <property type="entry name" value="AAA_lid_11_sf"/>
</dbReference>
<dbReference type="InterPro" id="IPR035706">
    <property type="entry name" value="AAA_9"/>
</dbReference>
<dbReference type="GO" id="GO:0008569">
    <property type="term" value="F:minus-end-directed microtubule motor activity"/>
    <property type="evidence" value="ECO:0007669"/>
    <property type="project" value="InterPro"/>
</dbReference>
<dbReference type="PANTHER" id="PTHR22878:SF71">
    <property type="entry name" value="DYNEIN, AXONEMAL, HEAVY CHAIN 3"/>
    <property type="match status" value="1"/>
</dbReference>
<sequence length="833" mass="95593">MDFRKNLQTYEKDNIKPQVIKQIRDRFVQNPAFTATEVAKVSGACEGLCKWVLALEKYDRVIKVVQPKRMKLEEAEEALSEQMIKLQEKQRQVQELEARLKALTDEYETNVQKKNELEDQRNLCEKKLTRAVQLIEGLGGEKDRWTDQARKLGERYIKLTGDILLSAGVVAYLGPFTVNYRVDCIRQWVDLCKSKRIPCSDVFSLNTTLGDAVKIRAWQIAGLPVDSFSVDNGIIATNARRWPLCIDPQSQANKWIKNMERDNRLAVVKLQDPNYARTLENAIQFGTPVLLENINEELDPILDNVLLKATFKQQGVEGNLLENETAIQILSSSKKISEEIEAKQKIAEETQKEIEFTRQGYLPVAKHSTILFFCISDLANIDPMYQYSLVWFINLYVMSIENSEKSTDLQQRIQKLNAHFTESIYRNVCRSLLERHKLLFSFILCVQIGKGRGEVDDNIWRFLLTGGVGLDNPYPNPASDWLNDKSWSEIVRGSDLPALRGLMAHVKENPNKWKILYDSPTPHEESYPDDFNSLSSLERLLILRLFRPDKIVPAVQQYIIKQMGHQFVEPPTFDLPGSYADSSAVTPLIFVLSPGADPMMALLKFGETMGVFDERIKTVSLGQGQGPYAQSLITEGVQKGTWVVLQNCHLAASWMPKLERICEELLVPGKVHNDFRLWLTSYPSDLFPVTILQNGIKMTNESPKGLRANLLRSYLNDPVNDQTFFNGCNKPEKWRKFLFGLCFFHGLVQERRQFGPLGWNIPYFFDESDLRISLRQLQMFLNDYEDLPLEAILYLFGECNYGGRVTDDKDRRLLMSLLSVCINADVVYMDKYQ</sequence>
<evidence type="ECO:0000256" key="8">
    <source>
        <dbReference type="ARBA" id="ARBA00023054"/>
    </source>
</evidence>
<feature type="domain" description="Dynein heavy chain AAA lid" evidence="17">
    <location>
        <begin position="734"/>
        <end position="828"/>
    </location>
</feature>
<evidence type="ECO:0000256" key="5">
    <source>
        <dbReference type="ARBA" id="ARBA00022741"/>
    </source>
</evidence>
<dbReference type="PANTHER" id="PTHR22878">
    <property type="entry name" value="DYNEIN HEAVY CHAIN 6, AXONEMAL-LIKE-RELATED"/>
    <property type="match status" value="1"/>
</dbReference>
<evidence type="ECO:0008006" key="20">
    <source>
        <dbReference type="Google" id="ProtNLM"/>
    </source>
</evidence>
<dbReference type="AlphaFoldDB" id="A0A8S2L957"/>
<accession>A0A8S2L957</accession>
<comment type="caution">
    <text evidence="18">The sequence shown here is derived from an EMBL/GenBank/DDBJ whole genome shotgun (WGS) entry which is preliminary data.</text>
</comment>
<dbReference type="Gene3D" id="1.10.8.1220">
    <property type="match status" value="1"/>
</dbReference>
<evidence type="ECO:0000256" key="12">
    <source>
        <dbReference type="ARBA" id="ARBA00023273"/>
    </source>
</evidence>
<dbReference type="GO" id="GO:0045505">
    <property type="term" value="F:dynein intermediate chain binding"/>
    <property type="evidence" value="ECO:0007669"/>
    <property type="project" value="InterPro"/>
</dbReference>
<evidence type="ECO:0000256" key="10">
    <source>
        <dbReference type="ARBA" id="ARBA00023175"/>
    </source>
</evidence>
<dbReference type="EMBL" id="CAJOBH010002075">
    <property type="protein sequence ID" value="CAF3888663.1"/>
    <property type="molecule type" value="Genomic_DNA"/>
</dbReference>
<dbReference type="Pfam" id="PF12781">
    <property type="entry name" value="AAA_9"/>
    <property type="match status" value="1"/>
</dbReference>
<dbReference type="GO" id="GO:0051959">
    <property type="term" value="F:dynein light intermediate chain binding"/>
    <property type="evidence" value="ECO:0007669"/>
    <property type="project" value="InterPro"/>
</dbReference>
<dbReference type="GO" id="GO:0030286">
    <property type="term" value="C:dynein complex"/>
    <property type="evidence" value="ECO:0007669"/>
    <property type="project" value="UniProtKB-KW"/>
</dbReference>
<dbReference type="Proteomes" id="UP000681967">
    <property type="component" value="Unassembled WGS sequence"/>
</dbReference>
<dbReference type="Pfam" id="PF12777">
    <property type="entry name" value="MT"/>
    <property type="match status" value="1"/>
</dbReference>
<protein>
    <recommendedName>
        <fullName evidence="20">Dynein axonemal heavy chain 3</fullName>
    </recommendedName>
</protein>
<gene>
    <name evidence="18" type="ORF">BYL167_LOCUS7835</name>
</gene>
<keyword evidence="5" id="KW-0547">Nucleotide-binding</keyword>
<dbReference type="GO" id="GO:0007018">
    <property type="term" value="P:microtubule-based movement"/>
    <property type="evidence" value="ECO:0007669"/>
    <property type="project" value="InterPro"/>
</dbReference>
<evidence type="ECO:0000313" key="19">
    <source>
        <dbReference type="Proteomes" id="UP000681967"/>
    </source>
</evidence>